<keyword evidence="4" id="KW-0067">ATP-binding</keyword>
<dbReference type="Pfam" id="PF01171">
    <property type="entry name" value="ATP_bind_3"/>
    <property type="match status" value="1"/>
</dbReference>
<evidence type="ECO:0000256" key="5">
    <source>
        <dbReference type="ARBA" id="ARBA00048539"/>
    </source>
</evidence>
<keyword evidence="1 6" id="KW-0436">Ligase</keyword>
<keyword evidence="2 6" id="KW-0819">tRNA processing</keyword>
<dbReference type="InterPro" id="IPR012795">
    <property type="entry name" value="tRNA_Ile_lys_synt_N"/>
</dbReference>
<comment type="caution">
    <text evidence="9">The sequence shown here is derived from an EMBL/GenBank/DDBJ whole genome shotgun (WGS) entry which is preliminary data.</text>
</comment>
<evidence type="ECO:0000313" key="10">
    <source>
        <dbReference type="Proteomes" id="UP001196565"/>
    </source>
</evidence>
<evidence type="ECO:0000256" key="1">
    <source>
        <dbReference type="ARBA" id="ARBA00022598"/>
    </source>
</evidence>
<reference evidence="9 10" key="1">
    <citation type="submission" date="2021-07" db="EMBL/GenBank/DDBJ databases">
        <authorList>
            <person name="So Y."/>
        </authorList>
    </citation>
    <scope>NUCLEOTIDE SEQUENCE [LARGE SCALE GENOMIC DNA]</scope>
    <source>
        <strain evidence="9 10">HJA6</strain>
    </source>
</reference>
<evidence type="ECO:0000256" key="4">
    <source>
        <dbReference type="ARBA" id="ARBA00022840"/>
    </source>
</evidence>
<gene>
    <name evidence="6 9" type="primary">tilS</name>
    <name evidence="9" type="ORF">KPL78_00025</name>
</gene>
<evidence type="ECO:0000313" key="9">
    <source>
        <dbReference type="EMBL" id="MBW6396205.1"/>
    </source>
</evidence>
<name>A0ABS7A1P9_9PROT</name>
<evidence type="ECO:0000256" key="7">
    <source>
        <dbReference type="SAM" id="MobiDB-lite"/>
    </source>
</evidence>
<dbReference type="NCBIfam" id="TIGR02432">
    <property type="entry name" value="lysidine_TilS_N"/>
    <property type="match status" value="1"/>
</dbReference>
<keyword evidence="6" id="KW-0963">Cytoplasm</keyword>
<dbReference type="PANTHER" id="PTHR43033">
    <property type="entry name" value="TRNA(ILE)-LYSIDINE SYNTHASE-RELATED"/>
    <property type="match status" value="1"/>
</dbReference>
<dbReference type="RefSeq" id="WP_219760598.1">
    <property type="nucleotide sequence ID" value="NZ_JAHYBZ010000001.1"/>
</dbReference>
<protein>
    <recommendedName>
        <fullName evidence="6">tRNA(Ile)-lysidine synthase</fullName>
        <ecNumber evidence="6">6.3.4.19</ecNumber>
    </recommendedName>
    <alternativeName>
        <fullName evidence="6">tRNA(Ile)-2-lysyl-cytidine synthase</fullName>
    </alternativeName>
    <alternativeName>
        <fullName evidence="6">tRNA(Ile)-lysidine synthetase</fullName>
    </alternativeName>
</protein>
<proteinExistence type="inferred from homology"/>
<feature type="region of interest" description="Disordered" evidence="7">
    <location>
        <begin position="401"/>
        <end position="435"/>
    </location>
</feature>
<feature type="domain" description="tRNA(Ile)-lysidine/2-thiocytidine synthase N-terminal" evidence="8">
    <location>
        <begin position="13"/>
        <end position="190"/>
    </location>
</feature>
<dbReference type="Gene3D" id="3.40.50.620">
    <property type="entry name" value="HUPs"/>
    <property type="match status" value="1"/>
</dbReference>
<comment type="similarity">
    <text evidence="6">Belongs to the tRNA(Ile)-lysidine synthase family.</text>
</comment>
<keyword evidence="10" id="KW-1185">Reference proteome</keyword>
<comment type="subcellular location">
    <subcellularLocation>
        <location evidence="6">Cytoplasm</location>
    </subcellularLocation>
</comment>
<dbReference type="SUPFAM" id="SSF52402">
    <property type="entry name" value="Adenine nucleotide alpha hydrolases-like"/>
    <property type="match status" value="1"/>
</dbReference>
<dbReference type="HAMAP" id="MF_01161">
    <property type="entry name" value="tRNA_Ile_lys_synt"/>
    <property type="match status" value="1"/>
</dbReference>
<dbReference type="PANTHER" id="PTHR43033:SF5">
    <property type="entry name" value="TRNA(ILE)-LYSIDINE SYNTHETASE"/>
    <property type="match status" value="1"/>
</dbReference>
<accession>A0ABS7A1P9</accession>
<dbReference type="CDD" id="cd01992">
    <property type="entry name" value="TilS_N"/>
    <property type="match status" value="1"/>
</dbReference>
<dbReference type="GO" id="GO:0032267">
    <property type="term" value="F:tRNA(Ile)-lysidine synthase activity"/>
    <property type="evidence" value="ECO:0007669"/>
    <property type="project" value="UniProtKB-EC"/>
</dbReference>
<dbReference type="EC" id="6.3.4.19" evidence="6"/>
<sequence length="435" mass="44300">MAPLGPFGPHPRLAVGVSGGSHSLALALLSHRWARRRGGDALGLVADHGLRAESAAEALHVAQMLAGQGIAARVLRLGLAVGSGMQERARGARLSALTAAANQDGRPWLLLGHHRGDQAETLLFRALRGSGAEGLAAMAPVRDAGAALILRPLLAVPPAALEAVVAAAGLDPVRDPSNRDPRFARIRLREALADPAGTGAAVAALSSAATAFAMRRARAAAALAERLAQAAEIRPEGFARLDPAALGRDGVAVSVVAWLTALIGGAGFLPARDRAAALLAAGGGTLAGAWLRPAGGGTWLLARDPGAVAAPVEARPGIVWDARFRLLGPGRPGWSIGALGRDAARLRDHVPLPSAVLQAMPAIRDPNGMLAALPGMDYPSSEACAPFAVAFAPILTGGAGSEFSGQPFKGRQPDPMFHGEGRAGDPSGTETDKRT</sequence>
<comment type="caution">
    <text evidence="6">Lacks conserved residue(s) required for the propagation of feature annotation.</text>
</comment>
<comment type="function">
    <text evidence="6">Ligates lysine onto the cytidine present at position 34 of the AUA codon-specific tRNA(Ile) that contains the anticodon CAU, in an ATP-dependent manner. Cytidine is converted to lysidine, thus changing the amino acid specificity of the tRNA from methionine to isoleucine.</text>
</comment>
<evidence type="ECO:0000259" key="8">
    <source>
        <dbReference type="Pfam" id="PF01171"/>
    </source>
</evidence>
<dbReference type="Proteomes" id="UP001196565">
    <property type="component" value="Unassembled WGS sequence"/>
</dbReference>
<evidence type="ECO:0000256" key="6">
    <source>
        <dbReference type="HAMAP-Rule" id="MF_01161"/>
    </source>
</evidence>
<dbReference type="InterPro" id="IPR012094">
    <property type="entry name" value="tRNA_Ile_lys_synt"/>
</dbReference>
<organism evidence="9 10">
    <name type="scientific">Roseomonas alba</name>
    <dbReference type="NCBI Taxonomy" id="2846776"/>
    <lineage>
        <taxon>Bacteria</taxon>
        <taxon>Pseudomonadati</taxon>
        <taxon>Pseudomonadota</taxon>
        <taxon>Alphaproteobacteria</taxon>
        <taxon>Acetobacterales</taxon>
        <taxon>Roseomonadaceae</taxon>
        <taxon>Roseomonas</taxon>
    </lineage>
</organism>
<dbReference type="InterPro" id="IPR011063">
    <property type="entry name" value="TilS/TtcA_N"/>
</dbReference>
<evidence type="ECO:0000256" key="3">
    <source>
        <dbReference type="ARBA" id="ARBA00022741"/>
    </source>
</evidence>
<comment type="catalytic activity">
    <reaction evidence="5 6">
        <text>cytidine(34) in tRNA(Ile2) + L-lysine + ATP = lysidine(34) in tRNA(Ile2) + AMP + diphosphate + H(+)</text>
        <dbReference type="Rhea" id="RHEA:43744"/>
        <dbReference type="Rhea" id="RHEA-COMP:10625"/>
        <dbReference type="Rhea" id="RHEA-COMP:10670"/>
        <dbReference type="ChEBI" id="CHEBI:15378"/>
        <dbReference type="ChEBI" id="CHEBI:30616"/>
        <dbReference type="ChEBI" id="CHEBI:32551"/>
        <dbReference type="ChEBI" id="CHEBI:33019"/>
        <dbReference type="ChEBI" id="CHEBI:82748"/>
        <dbReference type="ChEBI" id="CHEBI:83665"/>
        <dbReference type="ChEBI" id="CHEBI:456215"/>
        <dbReference type="EC" id="6.3.4.19"/>
    </reaction>
</comment>
<keyword evidence="3" id="KW-0547">Nucleotide-binding</keyword>
<dbReference type="InterPro" id="IPR014729">
    <property type="entry name" value="Rossmann-like_a/b/a_fold"/>
</dbReference>
<evidence type="ECO:0000256" key="2">
    <source>
        <dbReference type="ARBA" id="ARBA00022694"/>
    </source>
</evidence>
<dbReference type="EMBL" id="JAHYBZ010000001">
    <property type="protein sequence ID" value="MBW6396205.1"/>
    <property type="molecule type" value="Genomic_DNA"/>
</dbReference>